<keyword evidence="3" id="KW-1185">Reference proteome</keyword>
<protein>
    <submittedName>
        <fullName evidence="2">Uncharacterized protein</fullName>
    </submittedName>
</protein>
<comment type="caution">
    <text evidence="2">The sequence shown here is derived from an EMBL/GenBank/DDBJ whole genome shotgun (WGS) entry which is preliminary data.</text>
</comment>
<feature type="region of interest" description="Disordered" evidence="1">
    <location>
        <begin position="14"/>
        <end position="49"/>
    </location>
</feature>
<sequence length="269" mass="30186">MSFVVREDKVVTHPVAAGSGSQTISNSNPSLGDGAPSSGSGFNGFGEGRHRAASRSKQYLQHQLISIKMSQFKDAGQEKSRKSRDVSYSAITKSVKSTGQTRTFLAVAWSGISLRGGNRVLHEYSHRRIIHWIQWRFDLYNYERTHLKLKRVPHPATKLDDITVSGKIFDKRDKVNGTVEIIFELGKAVELFCCVPEFELYSMRVSGIKEGAVITWLSILLRLRGLLQVYFNEQAQVVLGKAIQVGEFTAESLVWQRFHSASLNIDEAR</sequence>
<dbReference type="EMBL" id="JAUEPU010000037">
    <property type="protein sequence ID" value="KAK0489718.1"/>
    <property type="molecule type" value="Genomic_DNA"/>
</dbReference>
<evidence type="ECO:0000313" key="2">
    <source>
        <dbReference type="EMBL" id="KAK0489718.1"/>
    </source>
</evidence>
<name>A0AA39UJ23_9AGAR</name>
<dbReference type="AlphaFoldDB" id="A0AA39UJ23"/>
<gene>
    <name evidence="2" type="ORF">EDD18DRAFT_1110077</name>
</gene>
<evidence type="ECO:0000313" key="3">
    <source>
        <dbReference type="Proteomes" id="UP001175228"/>
    </source>
</evidence>
<accession>A0AA39UJ23</accession>
<reference evidence="2" key="1">
    <citation type="submission" date="2023-06" db="EMBL/GenBank/DDBJ databases">
        <authorList>
            <consortium name="Lawrence Berkeley National Laboratory"/>
            <person name="Ahrendt S."/>
            <person name="Sahu N."/>
            <person name="Indic B."/>
            <person name="Wong-Bajracharya J."/>
            <person name="Merenyi Z."/>
            <person name="Ke H.-M."/>
            <person name="Monk M."/>
            <person name="Kocsube S."/>
            <person name="Drula E."/>
            <person name="Lipzen A."/>
            <person name="Balint B."/>
            <person name="Henrissat B."/>
            <person name="Andreopoulos B."/>
            <person name="Martin F.M."/>
            <person name="Harder C.B."/>
            <person name="Rigling D."/>
            <person name="Ford K.L."/>
            <person name="Foster G.D."/>
            <person name="Pangilinan J."/>
            <person name="Papanicolaou A."/>
            <person name="Barry K."/>
            <person name="LaButti K."/>
            <person name="Viragh M."/>
            <person name="Koriabine M."/>
            <person name="Yan M."/>
            <person name="Riley R."/>
            <person name="Champramary S."/>
            <person name="Plett K.L."/>
            <person name="Tsai I.J."/>
            <person name="Slot J."/>
            <person name="Sipos G."/>
            <person name="Plett J."/>
            <person name="Nagy L.G."/>
            <person name="Grigoriev I.V."/>
        </authorList>
    </citation>
    <scope>NUCLEOTIDE SEQUENCE</scope>
    <source>
        <strain evidence="2">HWK02</strain>
    </source>
</reference>
<organism evidence="2 3">
    <name type="scientific">Armillaria luteobubalina</name>
    <dbReference type="NCBI Taxonomy" id="153913"/>
    <lineage>
        <taxon>Eukaryota</taxon>
        <taxon>Fungi</taxon>
        <taxon>Dikarya</taxon>
        <taxon>Basidiomycota</taxon>
        <taxon>Agaricomycotina</taxon>
        <taxon>Agaricomycetes</taxon>
        <taxon>Agaricomycetidae</taxon>
        <taxon>Agaricales</taxon>
        <taxon>Marasmiineae</taxon>
        <taxon>Physalacriaceae</taxon>
        <taxon>Armillaria</taxon>
    </lineage>
</organism>
<feature type="compositionally biased region" description="Polar residues" evidence="1">
    <location>
        <begin position="19"/>
        <end position="30"/>
    </location>
</feature>
<evidence type="ECO:0000256" key="1">
    <source>
        <dbReference type="SAM" id="MobiDB-lite"/>
    </source>
</evidence>
<proteinExistence type="predicted"/>
<dbReference type="Proteomes" id="UP001175228">
    <property type="component" value="Unassembled WGS sequence"/>
</dbReference>